<keyword evidence="3 7" id="KW-1003">Cell membrane</keyword>
<proteinExistence type="inferred from homology"/>
<evidence type="ECO:0000256" key="2">
    <source>
        <dbReference type="ARBA" id="ARBA00010792"/>
    </source>
</evidence>
<protein>
    <submittedName>
        <fullName evidence="9">DedA family protein</fullName>
    </submittedName>
</protein>
<evidence type="ECO:0000256" key="7">
    <source>
        <dbReference type="RuleBase" id="RU367016"/>
    </source>
</evidence>
<dbReference type="Proteomes" id="UP001501116">
    <property type="component" value="Unassembled WGS sequence"/>
</dbReference>
<name>A0ABN2SSN9_9PSEU</name>
<keyword evidence="4 7" id="KW-0812">Transmembrane</keyword>
<comment type="caution">
    <text evidence="9">The sequence shown here is derived from an EMBL/GenBank/DDBJ whole genome shotgun (WGS) entry which is preliminary data.</text>
</comment>
<feature type="transmembrane region" description="Helical" evidence="7">
    <location>
        <begin position="20"/>
        <end position="40"/>
    </location>
</feature>
<comment type="similarity">
    <text evidence="2 7">Belongs to the DedA family.</text>
</comment>
<gene>
    <name evidence="9" type="ORF">GCM10009754_83410</name>
</gene>
<evidence type="ECO:0000256" key="1">
    <source>
        <dbReference type="ARBA" id="ARBA00004651"/>
    </source>
</evidence>
<keyword evidence="6 7" id="KW-0472">Membrane</keyword>
<evidence type="ECO:0000256" key="6">
    <source>
        <dbReference type="ARBA" id="ARBA00023136"/>
    </source>
</evidence>
<evidence type="ECO:0000313" key="10">
    <source>
        <dbReference type="Proteomes" id="UP001501116"/>
    </source>
</evidence>
<dbReference type="Pfam" id="PF09335">
    <property type="entry name" value="VTT_dom"/>
    <property type="match status" value="1"/>
</dbReference>
<reference evidence="9 10" key="1">
    <citation type="journal article" date="2019" name="Int. J. Syst. Evol. Microbiol.">
        <title>The Global Catalogue of Microorganisms (GCM) 10K type strain sequencing project: providing services to taxonomists for standard genome sequencing and annotation.</title>
        <authorList>
            <consortium name="The Broad Institute Genomics Platform"/>
            <consortium name="The Broad Institute Genome Sequencing Center for Infectious Disease"/>
            <person name="Wu L."/>
            <person name="Ma J."/>
        </authorList>
    </citation>
    <scope>NUCLEOTIDE SEQUENCE [LARGE SCALE GENOMIC DNA]</scope>
    <source>
        <strain evidence="9 10">JCM 14545</strain>
    </source>
</reference>
<evidence type="ECO:0000313" key="9">
    <source>
        <dbReference type="EMBL" id="GAA1991900.1"/>
    </source>
</evidence>
<dbReference type="EMBL" id="BAAANN010000062">
    <property type="protein sequence ID" value="GAA1991900.1"/>
    <property type="molecule type" value="Genomic_DNA"/>
</dbReference>
<dbReference type="PANTHER" id="PTHR30353">
    <property type="entry name" value="INNER MEMBRANE PROTEIN DEDA-RELATED"/>
    <property type="match status" value="1"/>
</dbReference>
<evidence type="ECO:0000256" key="4">
    <source>
        <dbReference type="ARBA" id="ARBA00022692"/>
    </source>
</evidence>
<dbReference type="InterPro" id="IPR032816">
    <property type="entry name" value="VTT_dom"/>
</dbReference>
<feature type="transmembrane region" description="Helical" evidence="7">
    <location>
        <begin position="149"/>
        <end position="169"/>
    </location>
</feature>
<feature type="transmembrane region" description="Helical" evidence="7">
    <location>
        <begin position="61"/>
        <end position="82"/>
    </location>
</feature>
<accession>A0ABN2SSN9</accession>
<feature type="transmembrane region" description="Helical" evidence="7">
    <location>
        <begin position="181"/>
        <end position="200"/>
    </location>
</feature>
<evidence type="ECO:0000256" key="3">
    <source>
        <dbReference type="ARBA" id="ARBA00022475"/>
    </source>
</evidence>
<evidence type="ECO:0000259" key="8">
    <source>
        <dbReference type="Pfam" id="PF09335"/>
    </source>
</evidence>
<comment type="subcellular location">
    <subcellularLocation>
        <location evidence="1 7">Cell membrane</location>
        <topology evidence="1 7">Multi-pass membrane protein</topology>
    </subcellularLocation>
</comment>
<evidence type="ECO:0000256" key="5">
    <source>
        <dbReference type="ARBA" id="ARBA00022989"/>
    </source>
</evidence>
<dbReference type="InterPro" id="IPR032818">
    <property type="entry name" value="DedA-like"/>
</dbReference>
<keyword evidence="10" id="KW-1185">Reference proteome</keyword>
<organism evidence="9 10">
    <name type="scientific">Amycolatopsis minnesotensis</name>
    <dbReference type="NCBI Taxonomy" id="337894"/>
    <lineage>
        <taxon>Bacteria</taxon>
        <taxon>Bacillati</taxon>
        <taxon>Actinomycetota</taxon>
        <taxon>Actinomycetes</taxon>
        <taxon>Pseudonocardiales</taxon>
        <taxon>Pseudonocardiaceae</taxon>
        <taxon>Amycolatopsis</taxon>
    </lineage>
</organism>
<dbReference type="PANTHER" id="PTHR30353:SF15">
    <property type="entry name" value="INNER MEMBRANE PROTEIN YABI"/>
    <property type="match status" value="1"/>
</dbReference>
<feature type="domain" description="VTT" evidence="8">
    <location>
        <begin position="40"/>
        <end position="167"/>
    </location>
</feature>
<feature type="transmembrane region" description="Helical" evidence="7">
    <location>
        <begin position="118"/>
        <end position="137"/>
    </location>
</feature>
<sequence>MAYEGTKVHIDQILESIPPVAVYLLVGLVIGIESLGIPLPGEIVLVGSALLASQHAQMNPLWIGIAASAGAIIGDSIGYTIGRKWGTKLFAWAGRKWPKHFGPKHIAKAEKVFQKRGVWAVFFGRFIAFLRVLSGPLAGSLGMHYPRFLAANALGGIVWAGGTTAAVYYLGVVAEKWLSRFSYIGLGAAVVIGVVVGIIVKKRMTKHDDEEDEPAREDSSQSVTR</sequence>
<keyword evidence="5 7" id="KW-1133">Transmembrane helix</keyword>